<dbReference type="EnsemblFungi" id="EJT70644">
    <property type="protein sequence ID" value="EJT70644"/>
    <property type="gene ID" value="GGTG_11667"/>
</dbReference>
<dbReference type="VEuPathDB" id="FungiDB:GGTG_11667"/>
<dbReference type="RefSeq" id="XP_009227822.1">
    <property type="nucleotide sequence ID" value="XM_009229558.1"/>
</dbReference>
<reference evidence="1" key="2">
    <citation type="submission" date="2010-07" db="EMBL/GenBank/DDBJ databases">
        <authorList>
            <consortium name="The Broad Institute Genome Sequencing Platform"/>
            <consortium name="Broad Institute Genome Sequencing Center for Infectious Disease"/>
            <person name="Ma L.-J."/>
            <person name="Dead R."/>
            <person name="Young S."/>
            <person name="Zeng Q."/>
            <person name="Koehrsen M."/>
            <person name="Alvarado L."/>
            <person name="Berlin A."/>
            <person name="Chapman S.B."/>
            <person name="Chen Z."/>
            <person name="Freedman E."/>
            <person name="Gellesch M."/>
            <person name="Goldberg J."/>
            <person name="Griggs A."/>
            <person name="Gujja S."/>
            <person name="Heilman E.R."/>
            <person name="Heiman D."/>
            <person name="Hepburn T."/>
            <person name="Howarth C."/>
            <person name="Jen D."/>
            <person name="Larson L."/>
            <person name="Mehta T."/>
            <person name="Neiman D."/>
            <person name="Pearson M."/>
            <person name="Roberts A."/>
            <person name="Saif S."/>
            <person name="Shea T."/>
            <person name="Shenoy N."/>
            <person name="Sisk P."/>
            <person name="Stolte C."/>
            <person name="Sykes S."/>
            <person name="Walk T."/>
            <person name="White J."/>
            <person name="Yandava C."/>
            <person name="Haas B."/>
            <person name="Nusbaum C."/>
            <person name="Birren B."/>
        </authorList>
    </citation>
    <scope>NUCLEOTIDE SEQUENCE</scope>
    <source>
        <strain evidence="1">R3-111a-1</strain>
    </source>
</reference>
<organism evidence="1">
    <name type="scientific">Gaeumannomyces tritici (strain R3-111a-1)</name>
    <name type="common">Wheat and barley take-all root rot fungus</name>
    <name type="synonym">Gaeumannomyces graminis var. tritici</name>
    <dbReference type="NCBI Taxonomy" id="644352"/>
    <lineage>
        <taxon>Eukaryota</taxon>
        <taxon>Fungi</taxon>
        <taxon>Dikarya</taxon>
        <taxon>Ascomycota</taxon>
        <taxon>Pezizomycotina</taxon>
        <taxon>Sordariomycetes</taxon>
        <taxon>Sordariomycetidae</taxon>
        <taxon>Magnaporthales</taxon>
        <taxon>Magnaporthaceae</taxon>
        <taxon>Gaeumannomyces</taxon>
    </lineage>
</organism>
<reference evidence="1" key="3">
    <citation type="submission" date="2010-09" db="EMBL/GenBank/DDBJ databases">
        <title>Annotation of Gaeumannomyces graminis var. tritici R3-111a-1.</title>
        <authorList>
            <consortium name="The Broad Institute Genome Sequencing Platform"/>
            <person name="Ma L.-J."/>
            <person name="Dead R."/>
            <person name="Young S.K."/>
            <person name="Zeng Q."/>
            <person name="Gargeya S."/>
            <person name="Fitzgerald M."/>
            <person name="Haas B."/>
            <person name="Abouelleil A."/>
            <person name="Alvarado L."/>
            <person name="Arachchi H.M."/>
            <person name="Berlin A."/>
            <person name="Brown A."/>
            <person name="Chapman S.B."/>
            <person name="Chen Z."/>
            <person name="Dunbar C."/>
            <person name="Freedman E."/>
            <person name="Gearin G."/>
            <person name="Gellesch M."/>
            <person name="Goldberg J."/>
            <person name="Griggs A."/>
            <person name="Gujja S."/>
            <person name="Heiman D."/>
            <person name="Howarth C."/>
            <person name="Larson L."/>
            <person name="Lui A."/>
            <person name="MacDonald P.J.P."/>
            <person name="Mehta T."/>
            <person name="Montmayeur A."/>
            <person name="Murphy C."/>
            <person name="Neiman D."/>
            <person name="Pearson M."/>
            <person name="Priest M."/>
            <person name="Roberts A."/>
            <person name="Saif S."/>
            <person name="Shea T."/>
            <person name="Shenoy N."/>
            <person name="Sisk P."/>
            <person name="Stolte C."/>
            <person name="Sykes S."/>
            <person name="Yandava C."/>
            <person name="Wortman J."/>
            <person name="Nusbaum C."/>
            <person name="Birren B."/>
        </authorList>
    </citation>
    <scope>NUCLEOTIDE SEQUENCE</scope>
    <source>
        <strain evidence="1">R3-111a-1</strain>
    </source>
</reference>
<reference evidence="3" key="1">
    <citation type="submission" date="2010-07" db="EMBL/GenBank/DDBJ databases">
        <title>The genome sequence of Gaeumannomyces graminis var. tritici strain R3-111a-1.</title>
        <authorList>
            <consortium name="The Broad Institute Genome Sequencing Platform"/>
            <person name="Ma L.-J."/>
            <person name="Dead R."/>
            <person name="Young S."/>
            <person name="Zeng Q."/>
            <person name="Koehrsen M."/>
            <person name="Alvarado L."/>
            <person name="Berlin A."/>
            <person name="Chapman S.B."/>
            <person name="Chen Z."/>
            <person name="Freedman E."/>
            <person name="Gellesch M."/>
            <person name="Goldberg J."/>
            <person name="Griggs A."/>
            <person name="Gujja S."/>
            <person name="Heilman E.R."/>
            <person name="Heiman D."/>
            <person name="Hepburn T."/>
            <person name="Howarth C."/>
            <person name="Jen D."/>
            <person name="Larson L."/>
            <person name="Mehta T."/>
            <person name="Neiman D."/>
            <person name="Pearson M."/>
            <person name="Roberts A."/>
            <person name="Saif S."/>
            <person name="Shea T."/>
            <person name="Shenoy N."/>
            <person name="Sisk P."/>
            <person name="Stolte C."/>
            <person name="Sykes S."/>
            <person name="Walk T."/>
            <person name="White J."/>
            <person name="Yandava C."/>
            <person name="Haas B."/>
            <person name="Nusbaum C."/>
            <person name="Birren B."/>
        </authorList>
    </citation>
    <scope>NUCLEOTIDE SEQUENCE [LARGE SCALE GENOMIC DNA]</scope>
    <source>
        <strain evidence="3">R3-111a-1</strain>
    </source>
</reference>
<sequence>MQGARCHRSARQADFVHSFHLGIEISSLPPGDTAVHSAGDIGRNILSIFTGREVLNNPGYRFDFFSLS</sequence>
<evidence type="ECO:0000313" key="2">
    <source>
        <dbReference type="EnsemblFungi" id="EJT70644"/>
    </source>
</evidence>
<accession>J3PDU4</accession>
<dbReference type="AlphaFoldDB" id="J3PDU4"/>
<name>J3PDU4_GAET3</name>
<dbReference type="Proteomes" id="UP000006039">
    <property type="component" value="Unassembled WGS sequence"/>
</dbReference>
<reference evidence="2" key="4">
    <citation type="journal article" date="2015" name="G3 (Bethesda)">
        <title>Genome sequences of three phytopathogenic species of the Magnaporthaceae family of fungi.</title>
        <authorList>
            <person name="Okagaki L.H."/>
            <person name="Nunes C.C."/>
            <person name="Sailsbery J."/>
            <person name="Clay B."/>
            <person name="Brown D."/>
            <person name="John T."/>
            <person name="Oh Y."/>
            <person name="Young N."/>
            <person name="Fitzgerald M."/>
            <person name="Haas B.J."/>
            <person name="Zeng Q."/>
            <person name="Young S."/>
            <person name="Adiconis X."/>
            <person name="Fan L."/>
            <person name="Levin J.Z."/>
            <person name="Mitchell T.K."/>
            <person name="Okubara P.A."/>
            <person name="Farman M.L."/>
            <person name="Kohn L.M."/>
            <person name="Birren B."/>
            <person name="Ma L.-J."/>
            <person name="Dean R.A."/>
        </authorList>
    </citation>
    <scope>NUCLEOTIDE SEQUENCE</scope>
    <source>
        <strain evidence="2">R3-111a-1</strain>
    </source>
</reference>
<protein>
    <submittedName>
        <fullName evidence="1 2">Uncharacterized protein</fullName>
    </submittedName>
</protein>
<evidence type="ECO:0000313" key="1">
    <source>
        <dbReference type="EMBL" id="EJT70644.1"/>
    </source>
</evidence>
<dbReference type="GeneID" id="20352125"/>
<dbReference type="HOGENOM" id="CLU_2794127_0_0_1"/>
<reference evidence="2" key="5">
    <citation type="submission" date="2018-04" db="UniProtKB">
        <authorList>
            <consortium name="EnsemblFungi"/>
        </authorList>
    </citation>
    <scope>IDENTIFICATION</scope>
    <source>
        <strain evidence="2">R3-111a-1</strain>
    </source>
</reference>
<dbReference type="EMBL" id="GL385401">
    <property type="protein sequence ID" value="EJT70644.1"/>
    <property type="molecule type" value="Genomic_DNA"/>
</dbReference>
<proteinExistence type="predicted"/>
<evidence type="ECO:0000313" key="3">
    <source>
        <dbReference type="Proteomes" id="UP000006039"/>
    </source>
</evidence>
<gene>
    <name evidence="2" type="primary">20352125</name>
    <name evidence="1" type="ORF">GGTG_11667</name>
</gene>
<keyword evidence="3" id="KW-1185">Reference proteome</keyword>